<reference evidence="3" key="1">
    <citation type="journal article" date="2014" name="Int. J. Syst. Evol. Microbiol.">
        <title>Complete genome sequence of Corynebacterium casei LMG S-19264T (=DSM 44701T), isolated from a smear-ripened cheese.</title>
        <authorList>
            <consortium name="US DOE Joint Genome Institute (JGI-PGF)"/>
            <person name="Walter F."/>
            <person name="Albersmeier A."/>
            <person name="Kalinowski J."/>
            <person name="Ruckert C."/>
        </authorList>
    </citation>
    <scope>NUCLEOTIDE SEQUENCE</scope>
    <source>
        <strain evidence="3">VKM Ac-1321</strain>
    </source>
</reference>
<gene>
    <name evidence="3" type="ORF">GCM10017581_064520</name>
</gene>
<dbReference type="InterPro" id="IPR042261">
    <property type="entry name" value="Lsr2-like_dimerization"/>
</dbReference>
<evidence type="ECO:0000256" key="1">
    <source>
        <dbReference type="SAM" id="MobiDB-lite"/>
    </source>
</evidence>
<dbReference type="Gene3D" id="3.30.60.230">
    <property type="entry name" value="Lsr2, dimerization domain"/>
    <property type="match status" value="1"/>
</dbReference>
<accession>A0A9W6NP61</accession>
<feature type="region of interest" description="Disordered" evidence="1">
    <location>
        <begin position="62"/>
        <end position="84"/>
    </location>
</feature>
<feature type="domain" description="Lsr2 dimerization" evidence="2">
    <location>
        <begin position="1"/>
        <end position="57"/>
    </location>
</feature>
<dbReference type="RefSeq" id="WP_425555000.1">
    <property type="nucleotide sequence ID" value="NZ_BAAAXA010000001.1"/>
</dbReference>
<proteinExistence type="predicted"/>
<dbReference type="EMBL" id="BSFP01000048">
    <property type="protein sequence ID" value="GLL04705.1"/>
    <property type="molecule type" value="Genomic_DNA"/>
</dbReference>
<dbReference type="InterPro" id="IPR024412">
    <property type="entry name" value="Lsr2_dim_dom"/>
</dbReference>
<reference evidence="3" key="2">
    <citation type="submission" date="2023-01" db="EMBL/GenBank/DDBJ databases">
        <authorList>
            <person name="Sun Q."/>
            <person name="Evtushenko L."/>
        </authorList>
    </citation>
    <scope>NUCLEOTIDE SEQUENCE</scope>
    <source>
        <strain evidence="3">VKM Ac-1321</strain>
    </source>
</reference>
<comment type="caution">
    <text evidence="3">The sequence shown here is derived from an EMBL/GenBank/DDBJ whole genome shotgun (WGS) entry which is preliminary data.</text>
</comment>
<evidence type="ECO:0000313" key="3">
    <source>
        <dbReference type="EMBL" id="GLL04705.1"/>
    </source>
</evidence>
<sequence length="174" mass="18784">MAKRTVEELVDDLDGTPASQTVRFGMDGALYKIDLSAANAKALREALAAFVAAATRLRPSPPMPYVAGRGRSTNRRPGDRRDRNRAIREGCDARLTSLTTRPVEAGHHRQVSRRAQEVTAAARAQHALPRRLSGRSHNRLLIGYFLAYPFADVTPRALAVRSAAPGICAVAGGC</sequence>
<dbReference type="Pfam" id="PF11774">
    <property type="entry name" value="Lsr2"/>
    <property type="match status" value="1"/>
</dbReference>
<keyword evidence="4" id="KW-1185">Reference proteome</keyword>
<evidence type="ECO:0000313" key="4">
    <source>
        <dbReference type="Proteomes" id="UP001143480"/>
    </source>
</evidence>
<name>A0A9W6NP61_9ACTN</name>
<dbReference type="GO" id="GO:0003677">
    <property type="term" value="F:DNA binding"/>
    <property type="evidence" value="ECO:0007669"/>
    <property type="project" value="InterPro"/>
</dbReference>
<dbReference type="AlphaFoldDB" id="A0A9W6NP61"/>
<protein>
    <recommendedName>
        <fullName evidence="2">Lsr2 dimerization domain-containing protein</fullName>
    </recommendedName>
</protein>
<organism evidence="3 4">
    <name type="scientific">Dactylosporangium matsuzakiense</name>
    <dbReference type="NCBI Taxonomy" id="53360"/>
    <lineage>
        <taxon>Bacteria</taxon>
        <taxon>Bacillati</taxon>
        <taxon>Actinomycetota</taxon>
        <taxon>Actinomycetes</taxon>
        <taxon>Micromonosporales</taxon>
        <taxon>Micromonosporaceae</taxon>
        <taxon>Dactylosporangium</taxon>
    </lineage>
</organism>
<evidence type="ECO:0000259" key="2">
    <source>
        <dbReference type="Pfam" id="PF11774"/>
    </source>
</evidence>
<dbReference type="Proteomes" id="UP001143480">
    <property type="component" value="Unassembled WGS sequence"/>
</dbReference>